<keyword evidence="4" id="KW-0808">Transferase</keyword>
<dbReference type="NCBIfam" id="NF011457">
    <property type="entry name" value="PRK14875.1"/>
    <property type="match status" value="1"/>
</dbReference>
<evidence type="ECO:0000256" key="1">
    <source>
        <dbReference type="ARBA" id="ARBA00001938"/>
    </source>
</evidence>
<dbReference type="InterPro" id="IPR000089">
    <property type="entry name" value="Biotin_lipoyl"/>
</dbReference>
<evidence type="ECO:0000256" key="5">
    <source>
        <dbReference type="ARBA" id="ARBA00022823"/>
    </source>
</evidence>
<dbReference type="InterPro" id="IPR036625">
    <property type="entry name" value="E3-bd_dom_sf"/>
</dbReference>
<dbReference type="SUPFAM" id="SSF47005">
    <property type="entry name" value="Peripheral subunit-binding domain of 2-oxo acid dehydrogenase complex"/>
    <property type="match status" value="1"/>
</dbReference>
<organism evidence="9 10">
    <name type="scientific">Proteobacteria bacterium 228</name>
    <dbReference type="NCBI Taxonomy" id="2083153"/>
    <lineage>
        <taxon>Bacteria</taxon>
        <taxon>Pseudomonadati</taxon>
        <taxon>Pseudomonadota</taxon>
    </lineage>
</organism>
<dbReference type="PROSITE" id="PS00189">
    <property type="entry name" value="LIPOYL"/>
    <property type="match status" value="1"/>
</dbReference>
<dbReference type="Gene3D" id="4.10.320.10">
    <property type="entry name" value="E3-binding domain"/>
    <property type="match status" value="1"/>
</dbReference>
<dbReference type="PROSITE" id="PS51826">
    <property type="entry name" value="PSBD"/>
    <property type="match status" value="1"/>
</dbReference>
<dbReference type="PRINTS" id="PR00111">
    <property type="entry name" value="ABHYDROLASE"/>
</dbReference>
<comment type="cofactor">
    <cofactor evidence="1">
        <name>(R)-lipoate</name>
        <dbReference type="ChEBI" id="CHEBI:83088"/>
    </cofactor>
</comment>
<dbReference type="GO" id="GO:0016407">
    <property type="term" value="F:acetyltransferase activity"/>
    <property type="evidence" value="ECO:0007669"/>
    <property type="project" value="TreeGrafter"/>
</dbReference>
<reference evidence="9 10" key="1">
    <citation type="submission" date="2018-02" db="EMBL/GenBank/DDBJ databases">
        <title>novel marine gammaproteobacteria from coastal saline agro ecosystem.</title>
        <authorList>
            <person name="Krishnan R."/>
            <person name="Ramesh Kumar N."/>
        </authorList>
    </citation>
    <scope>NUCLEOTIDE SEQUENCE [LARGE SCALE GENOMIC DNA]</scope>
    <source>
        <strain evidence="9 10">228</strain>
    </source>
</reference>
<evidence type="ECO:0000256" key="6">
    <source>
        <dbReference type="ARBA" id="ARBA00023315"/>
    </source>
</evidence>
<evidence type="ECO:0000259" key="7">
    <source>
        <dbReference type="PROSITE" id="PS50968"/>
    </source>
</evidence>
<dbReference type="Pfam" id="PF00561">
    <property type="entry name" value="Abhydrolase_1"/>
    <property type="match status" value="1"/>
</dbReference>
<dbReference type="Gene3D" id="3.40.50.1820">
    <property type="entry name" value="alpha/beta hydrolase"/>
    <property type="match status" value="1"/>
</dbReference>
<comment type="subunit">
    <text evidence="3">Forms a 24-polypeptide structural core with octahedral symmetry.</text>
</comment>
<name>A0A2S5KNT0_9PROT</name>
<dbReference type="OrthoDB" id="5289324at2"/>
<dbReference type="InterPro" id="IPR050743">
    <property type="entry name" value="2-oxoacid_DH_E2_comp"/>
</dbReference>
<dbReference type="GO" id="GO:0031405">
    <property type="term" value="F:lipoic acid binding"/>
    <property type="evidence" value="ECO:0007669"/>
    <property type="project" value="TreeGrafter"/>
</dbReference>
<dbReference type="SUPFAM" id="SSF53474">
    <property type="entry name" value="alpha/beta-Hydrolases"/>
    <property type="match status" value="1"/>
</dbReference>
<sequence length="459" mass="48635">MPVEVILPRVDMDMTEAVLAQWLVQEGDEIRQGDILFEIETTKANMDVEAPASGTLHFISARSGEEIPVGTTMAWIFAAGEEVVRPSAQLQAAAPAQQGADVSAESSATAEPVAVNVAVSDNAAASCAADDGAAEGDATSQRCRATPKARRLARETGVELQTVQGTGPNGRISAADVIDLATKRHPQGLACHWLNKGAQGIPLVLVHGLGADGLSWQPLVNSLRRRLPQQPVLAIDLPAHGASGQKAAPHFFAVVQQVAETLRQLNIHHCHLLGHSLGGAVALALASGSDGFGLQVQSLTLLAPAGLGADIHGGFVAAMLNNSREESLRPWLGLLLANADYLDAAFIRAVSQPLADPEIRMRRQQWVEHCVSENTQLLDLRPALRGLTMPTRVIWGLQDRIIPVRHADTLPGTVALHRFSDCGHLPQLEARDGVVELLLQQLHSSALQGQGATTGERGG</sequence>
<evidence type="ECO:0000256" key="4">
    <source>
        <dbReference type="ARBA" id="ARBA00022679"/>
    </source>
</evidence>
<accession>A0A2S5KNT0</accession>
<dbReference type="AlphaFoldDB" id="A0A2S5KNT0"/>
<dbReference type="InterPro" id="IPR004167">
    <property type="entry name" value="PSBD"/>
</dbReference>
<evidence type="ECO:0000259" key="8">
    <source>
        <dbReference type="PROSITE" id="PS51826"/>
    </source>
</evidence>
<gene>
    <name evidence="9" type="ORF">C4K68_15715</name>
</gene>
<dbReference type="InterPro" id="IPR003016">
    <property type="entry name" value="2-oxoA_DH_lipoyl-BS"/>
</dbReference>
<dbReference type="Pfam" id="PF02817">
    <property type="entry name" value="E3_binding"/>
    <property type="match status" value="1"/>
</dbReference>
<dbReference type="InterPro" id="IPR000073">
    <property type="entry name" value="AB_hydrolase_1"/>
</dbReference>
<dbReference type="Pfam" id="PF00364">
    <property type="entry name" value="Biotin_lipoyl"/>
    <property type="match status" value="1"/>
</dbReference>
<dbReference type="GO" id="GO:0005737">
    <property type="term" value="C:cytoplasm"/>
    <property type="evidence" value="ECO:0007669"/>
    <property type="project" value="TreeGrafter"/>
</dbReference>
<dbReference type="CDD" id="cd06849">
    <property type="entry name" value="lipoyl_domain"/>
    <property type="match status" value="1"/>
</dbReference>
<dbReference type="Gene3D" id="2.40.50.100">
    <property type="match status" value="1"/>
</dbReference>
<dbReference type="InterPro" id="IPR011053">
    <property type="entry name" value="Single_hybrid_motif"/>
</dbReference>
<comment type="similarity">
    <text evidence="2">Belongs to the 2-oxoacid dehydrogenase family.</text>
</comment>
<feature type="domain" description="Peripheral subunit-binding (PSBD)" evidence="8">
    <location>
        <begin position="144"/>
        <end position="181"/>
    </location>
</feature>
<dbReference type="SUPFAM" id="SSF51230">
    <property type="entry name" value="Single hybrid motif"/>
    <property type="match status" value="1"/>
</dbReference>
<feature type="domain" description="Lipoyl-binding" evidence="7">
    <location>
        <begin position="2"/>
        <end position="80"/>
    </location>
</feature>
<evidence type="ECO:0000313" key="9">
    <source>
        <dbReference type="EMBL" id="PPC76400.1"/>
    </source>
</evidence>
<keyword evidence="6" id="KW-0012">Acyltransferase</keyword>
<evidence type="ECO:0000256" key="2">
    <source>
        <dbReference type="ARBA" id="ARBA00007317"/>
    </source>
</evidence>
<dbReference type="PANTHER" id="PTHR43178:SF5">
    <property type="entry name" value="LIPOAMIDE ACYLTRANSFERASE COMPONENT OF BRANCHED-CHAIN ALPHA-KETO ACID DEHYDROGENASE COMPLEX, MITOCHONDRIAL"/>
    <property type="match status" value="1"/>
</dbReference>
<protein>
    <submittedName>
        <fullName evidence="9">Acetoin dehydrogenase dihydrolipoyllysine-residue acetyltransferase subunit</fullName>
    </submittedName>
</protein>
<dbReference type="PANTHER" id="PTHR43178">
    <property type="entry name" value="DIHYDROLIPOAMIDE ACETYLTRANSFERASE COMPONENT OF PYRUVATE DEHYDROGENASE COMPLEX"/>
    <property type="match status" value="1"/>
</dbReference>
<evidence type="ECO:0000256" key="3">
    <source>
        <dbReference type="ARBA" id="ARBA00011484"/>
    </source>
</evidence>
<keyword evidence="5" id="KW-0450">Lipoyl</keyword>
<dbReference type="Proteomes" id="UP000238196">
    <property type="component" value="Unassembled WGS sequence"/>
</dbReference>
<comment type="caution">
    <text evidence="9">The sequence shown here is derived from an EMBL/GenBank/DDBJ whole genome shotgun (WGS) entry which is preliminary data.</text>
</comment>
<evidence type="ECO:0000313" key="10">
    <source>
        <dbReference type="Proteomes" id="UP000238196"/>
    </source>
</evidence>
<dbReference type="PROSITE" id="PS50968">
    <property type="entry name" value="BIOTINYL_LIPOYL"/>
    <property type="match status" value="1"/>
</dbReference>
<proteinExistence type="inferred from homology"/>
<dbReference type="InterPro" id="IPR029058">
    <property type="entry name" value="AB_hydrolase_fold"/>
</dbReference>
<dbReference type="EMBL" id="PRLP01000052">
    <property type="protein sequence ID" value="PPC76400.1"/>
    <property type="molecule type" value="Genomic_DNA"/>
</dbReference>